<dbReference type="Pfam" id="PF18143">
    <property type="entry name" value="HAD_SAK_2"/>
    <property type="match status" value="1"/>
</dbReference>
<reference evidence="1 2" key="1">
    <citation type="submission" date="2016-10" db="EMBL/GenBank/DDBJ databases">
        <authorList>
            <person name="de Groot N.N."/>
        </authorList>
    </citation>
    <scope>NUCLEOTIDE SEQUENCE [LARGE SCALE GENOMIC DNA]</scope>
    <source>
        <strain evidence="1 2">DSM 9179</strain>
    </source>
</reference>
<evidence type="ECO:0000313" key="1">
    <source>
        <dbReference type="EMBL" id="SEW46576.1"/>
    </source>
</evidence>
<dbReference type="RefSeq" id="WP_092458459.1">
    <property type="nucleotide sequence ID" value="NZ_FOJI01000035.1"/>
</dbReference>
<proteinExistence type="predicted"/>
<name>A0A1I0RYQ3_9FIRM</name>
<gene>
    <name evidence="1" type="ORF">SAMN05421659_1355</name>
</gene>
<organism evidence="1 2">
    <name type="scientific">[Clostridium] fimetarium</name>
    <dbReference type="NCBI Taxonomy" id="99656"/>
    <lineage>
        <taxon>Bacteria</taxon>
        <taxon>Bacillati</taxon>
        <taxon>Bacillota</taxon>
        <taxon>Clostridia</taxon>
        <taxon>Lachnospirales</taxon>
        <taxon>Lachnospiraceae</taxon>
    </lineage>
</organism>
<dbReference type="Proteomes" id="UP000199701">
    <property type="component" value="Unassembled WGS sequence"/>
</dbReference>
<evidence type="ECO:0000313" key="2">
    <source>
        <dbReference type="Proteomes" id="UP000199701"/>
    </source>
</evidence>
<protein>
    <submittedName>
        <fullName evidence="1">Uncharacterized protein</fullName>
    </submittedName>
</protein>
<sequence length="164" mass="19294">MQKIIFLDIDGVLNSNFWNENHQRELSDGTLIDEDKVYLLSQIITRTKASIVLHSGWRFWFDKNIQPLRKESQRLVEILKRNHIFISDITPDFSTEEIRMAKKFSLVKANEILAWLHEHPEVEKWIVIDDLCLHNDKIEKHQLKTNQILGLTQGDVALAIDMLH</sequence>
<accession>A0A1I0RYQ3</accession>
<dbReference type="OrthoDB" id="9808443at2"/>
<dbReference type="EMBL" id="FOJI01000035">
    <property type="protein sequence ID" value="SEW46576.1"/>
    <property type="molecule type" value="Genomic_DNA"/>
</dbReference>
<dbReference type="AlphaFoldDB" id="A0A1I0RYQ3"/>
<dbReference type="STRING" id="99656.SAMN05421659_1355"/>
<keyword evidence="2" id="KW-1185">Reference proteome</keyword>